<sequence>MQNLMMGHASIRTFEKHYLSRRITVDTQAVVRGIRPQDALMRAACTMSRTIDPRRPQRLTAEQSASVNDLSIIRNLFDRRERLKHKLAKGATQHPQYTDINREINREKQRQRHQLLQDITERGEYEQPVRDVENQLAGVESNDDAMAAVIAVDAMGPEQKELVKAAHAPPGETPEAEIGRRSRAIGAVVAYCGIVEGRVLPSRVKRSHDCVATSGKAGTITDRVPLQ</sequence>
<comment type="caution">
    <text evidence="1">The sequence shown here is derived from an EMBL/GenBank/DDBJ whole genome shotgun (WGS) entry which is preliminary data.</text>
</comment>
<dbReference type="Pfam" id="PF11917">
    <property type="entry name" value="DUF3435"/>
    <property type="match status" value="1"/>
</dbReference>
<accession>A0A9P9D3L9</accession>
<protein>
    <submittedName>
        <fullName evidence="1">Uncharacterized protein</fullName>
    </submittedName>
</protein>
<evidence type="ECO:0000313" key="1">
    <source>
        <dbReference type="EMBL" id="KAH7111822.1"/>
    </source>
</evidence>
<dbReference type="PANTHER" id="PTHR37535:SF2">
    <property type="entry name" value="FINGER DOMAIN PROTEIN, PUTATIVE (AFU_ORTHOLOGUE AFUA_6G09300)-RELATED"/>
    <property type="match status" value="1"/>
</dbReference>
<dbReference type="PANTHER" id="PTHR37535">
    <property type="entry name" value="FLUG DOMAIN PROTEIN"/>
    <property type="match status" value="1"/>
</dbReference>
<organism evidence="1 2">
    <name type="scientific">Dendryphion nanum</name>
    <dbReference type="NCBI Taxonomy" id="256645"/>
    <lineage>
        <taxon>Eukaryota</taxon>
        <taxon>Fungi</taxon>
        <taxon>Dikarya</taxon>
        <taxon>Ascomycota</taxon>
        <taxon>Pezizomycotina</taxon>
        <taxon>Dothideomycetes</taxon>
        <taxon>Pleosporomycetidae</taxon>
        <taxon>Pleosporales</taxon>
        <taxon>Torulaceae</taxon>
        <taxon>Dendryphion</taxon>
    </lineage>
</organism>
<gene>
    <name evidence="1" type="ORF">B0J11DRAFT_598487</name>
</gene>
<keyword evidence="2" id="KW-1185">Reference proteome</keyword>
<dbReference type="InterPro" id="IPR021842">
    <property type="entry name" value="DUF3435"/>
</dbReference>
<dbReference type="EMBL" id="JAGMWT010000023">
    <property type="protein sequence ID" value="KAH7111822.1"/>
    <property type="molecule type" value="Genomic_DNA"/>
</dbReference>
<dbReference type="AlphaFoldDB" id="A0A9P9D3L9"/>
<name>A0A9P9D3L9_9PLEO</name>
<dbReference type="Proteomes" id="UP000700596">
    <property type="component" value="Unassembled WGS sequence"/>
</dbReference>
<evidence type="ECO:0000313" key="2">
    <source>
        <dbReference type="Proteomes" id="UP000700596"/>
    </source>
</evidence>
<reference evidence="1" key="1">
    <citation type="journal article" date="2021" name="Nat. Commun.">
        <title>Genetic determinants of endophytism in the Arabidopsis root mycobiome.</title>
        <authorList>
            <person name="Mesny F."/>
            <person name="Miyauchi S."/>
            <person name="Thiergart T."/>
            <person name="Pickel B."/>
            <person name="Atanasova L."/>
            <person name="Karlsson M."/>
            <person name="Huettel B."/>
            <person name="Barry K.W."/>
            <person name="Haridas S."/>
            <person name="Chen C."/>
            <person name="Bauer D."/>
            <person name="Andreopoulos W."/>
            <person name="Pangilinan J."/>
            <person name="LaButti K."/>
            <person name="Riley R."/>
            <person name="Lipzen A."/>
            <person name="Clum A."/>
            <person name="Drula E."/>
            <person name="Henrissat B."/>
            <person name="Kohler A."/>
            <person name="Grigoriev I.V."/>
            <person name="Martin F.M."/>
            <person name="Hacquard S."/>
        </authorList>
    </citation>
    <scope>NUCLEOTIDE SEQUENCE</scope>
    <source>
        <strain evidence="1">MPI-CAGE-CH-0243</strain>
    </source>
</reference>
<dbReference type="OrthoDB" id="4485682at2759"/>
<proteinExistence type="predicted"/>